<dbReference type="InParanoid" id="D1C209"/>
<reference evidence="3 4" key="2">
    <citation type="journal article" date="2010" name="Stand. Genomic Sci.">
        <title>Complete genome sequence of Desulfohalobium retbaense type strain (HR(100)).</title>
        <authorList>
            <person name="Spring S."/>
            <person name="Nolan M."/>
            <person name="Lapidus A."/>
            <person name="Glavina Del Rio T."/>
            <person name="Copeland A."/>
            <person name="Tice H."/>
            <person name="Cheng J.F."/>
            <person name="Lucas S."/>
            <person name="Land M."/>
            <person name="Chen F."/>
            <person name="Bruce D."/>
            <person name="Goodwin L."/>
            <person name="Pitluck S."/>
            <person name="Ivanova N."/>
            <person name="Mavromatis K."/>
            <person name="Mikhailova N."/>
            <person name="Pati A."/>
            <person name="Chen A."/>
            <person name="Palaniappan K."/>
            <person name="Hauser L."/>
            <person name="Chang Y.J."/>
            <person name="Jeffries C.D."/>
            <person name="Munk C."/>
            <person name="Kiss H."/>
            <person name="Chain P."/>
            <person name="Han C."/>
            <person name="Brettin T."/>
            <person name="Detter J.C."/>
            <person name="Schuler E."/>
            <person name="Goker M."/>
            <person name="Rohde M."/>
            <person name="Bristow J."/>
            <person name="Eisen J.A."/>
            <person name="Markowitz V."/>
            <person name="Hugenholtz P."/>
            <person name="Kyrpides N.C."/>
            <person name="Klenk H.P."/>
        </authorList>
    </citation>
    <scope>NUCLEOTIDE SEQUENCE [LARGE SCALE GENOMIC DNA]</scope>
    <source>
        <strain evidence="4">ATCC 49802 / DSM 20745 / S 6022</strain>
    </source>
</reference>
<evidence type="ECO:0000313" key="4">
    <source>
        <dbReference type="Proteomes" id="UP000002027"/>
    </source>
</evidence>
<dbReference type="AlphaFoldDB" id="D1C209"/>
<dbReference type="GO" id="GO:0004497">
    <property type="term" value="F:monooxygenase activity"/>
    <property type="evidence" value="ECO:0007669"/>
    <property type="project" value="UniProtKB-KW"/>
</dbReference>
<feature type="compositionally biased region" description="Basic and acidic residues" evidence="1">
    <location>
        <begin position="82"/>
        <end position="101"/>
    </location>
</feature>
<feature type="region of interest" description="Disordered" evidence="1">
    <location>
        <begin position="69"/>
        <end position="101"/>
    </location>
</feature>
<dbReference type="Gene3D" id="3.30.70.100">
    <property type="match status" value="1"/>
</dbReference>
<dbReference type="InterPro" id="IPR007138">
    <property type="entry name" value="ABM_dom"/>
</dbReference>
<evidence type="ECO:0000259" key="2">
    <source>
        <dbReference type="PROSITE" id="PS51725"/>
    </source>
</evidence>
<dbReference type="InterPro" id="IPR011008">
    <property type="entry name" value="Dimeric_a/b-barrel"/>
</dbReference>
<feature type="compositionally biased region" description="Polar residues" evidence="1">
    <location>
        <begin position="69"/>
        <end position="81"/>
    </location>
</feature>
<dbReference type="eggNOG" id="COG2329">
    <property type="taxonomic scope" value="Bacteria"/>
</dbReference>
<dbReference type="RefSeq" id="WP_012871323.1">
    <property type="nucleotide sequence ID" value="NC_013523.1"/>
</dbReference>
<dbReference type="Pfam" id="PF03992">
    <property type="entry name" value="ABM"/>
    <property type="match status" value="1"/>
</dbReference>
<gene>
    <name evidence="3" type="ordered locus">Sthe_0839</name>
</gene>
<dbReference type="KEGG" id="sti:Sthe_0839"/>
<keyword evidence="3" id="KW-0560">Oxidoreductase</keyword>
<reference evidence="4" key="1">
    <citation type="submission" date="2009-11" db="EMBL/GenBank/DDBJ databases">
        <title>The complete chromosome 1 of Sphaerobacter thermophilus DSM 20745.</title>
        <authorList>
            <person name="Lucas S."/>
            <person name="Copeland A."/>
            <person name="Lapidus A."/>
            <person name="Glavina del Rio T."/>
            <person name="Dalin E."/>
            <person name="Tice H."/>
            <person name="Bruce D."/>
            <person name="Goodwin L."/>
            <person name="Pitluck S."/>
            <person name="Kyrpides N."/>
            <person name="Mavromatis K."/>
            <person name="Ivanova N."/>
            <person name="Mikhailova N."/>
            <person name="LaButti K.M."/>
            <person name="Clum A."/>
            <person name="Sun H.I."/>
            <person name="Brettin T."/>
            <person name="Detter J.C."/>
            <person name="Han C."/>
            <person name="Larimer F."/>
            <person name="Land M."/>
            <person name="Hauser L."/>
            <person name="Markowitz V."/>
            <person name="Cheng J.F."/>
            <person name="Hugenholtz P."/>
            <person name="Woyke T."/>
            <person name="Wu D."/>
            <person name="Steenblock K."/>
            <person name="Schneider S."/>
            <person name="Pukall R."/>
            <person name="Goeker M."/>
            <person name="Klenk H.P."/>
            <person name="Eisen J.A."/>
        </authorList>
    </citation>
    <scope>NUCLEOTIDE SEQUENCE [LARGE SCALE GENOMIC DNA]</scope>
    <source>
        <strain evidence="4">ATCC 49802 / DSM 20745 / S 6022</strain>
    </source>
</reference>
<sequence length="101" mass="11936">MMTVITETTLKPGQEQEWDRAFEERIGAAKSQPGWIDAQLLIPEDEPNKRIVVGTWRSRDDWERWHQTSTFQQTREPMNRSTADDGRPEWHQVRAREAMEA</sequence>
<proteinExistence type="predicted"/>
<dbReference type="PROSITE" id="PS51725">
    <property type="entry name" value="ABM"/>
    <property type="match status" value="1"/>
</dbReference>
<evidence type="ECO:0000256" key="1">
    <source>
        <dbReference type="SAM" id="MobiDB-lite"/>
    </source>
</evidence>
<dbReference type="STRING" id="479434.Sthe_0839"/>
<dbReference type="HOGENOM" id="CLU_154916_1_0_0"/>
<dbReference type="Proteomes" id="UP000002027">
    <property type="component" value="Chromosome 1"/>
</dbReference>
<dbReference type="OrthoDB" id="384737at2"/>
<feature type="domain" description="ABM" evidence="2">
    <location>
        <begin position="2"/>
        <end position="90"/>
    </location>
</feature>
<name>D1C209_SPHTD</name>
<organism evidence="3 4">
    <name type="scientific">Sphaerobacter thermophilus (strain ATCC 49802 / DSM 20745 / KCCM 41009 / NCIMB 13125 / S 6022)</name>
    <dbReference type="NCBI Taxonomy" id="479434"/>
    <lineage>
        <taxon>Bacteria</taxon>
        <taxon>Pseudomonadati</taxon>
        <taxon>Thermomicrobiota</taxon>
        <taxon>Thermomicrobia</taxon>
        <taxon>Sphaerobacterales</taxon>
        <taxon>Sphaerobacterineae</taxon>
        <taxon>Sphaerobacteraceae</taxon>
        <taxon>Sphaerobacter</taxon>
    </lineage>
</organism>
<keyword evidence="4" id="KW-1185">Reference proteome</keyword>
<protein>
    <submittedName>
        <fullName evidence="3">Antibiotic biosynthesis monooxygenase</fullName>
    </submittedName>
</protein>
<dbReference type="EMBL" id="CP001823">
    <property type="protein sequence ID" value="ACZ38276.1"/>
    <property type="molecule type" value="Genomic_DNA"/>
</dbReference>
<dbReference type="SUPFAM" id="SSF54909">
    <property type="entry name" value="Dimeric alpha+beta barrel"/>
    <property type="match status" value="1"/>
</dbReference>
<evidence type="ECO:0000313" key="3">
    <source>
        <dbReference type="EMBL" id="ACZ38276.1"/>
    </source>
</evidence>
<keyword evidence="3" id="KW-0503">Monooxygenase</keyword>
<accession>D1C209</accession>